<protein>
    <submittedName>
        <fullName evidence="1">ATP-binding protein</fullName>
    </submittedName>
</protein>
<dbReference type="AlphaFoldDB" id="A0A544QWU7"/>
<dbReference type="Proteomes" id="UP000317863">
    <property type="component" value="Unassembled WGS sequence"/>
</dbReference>
<keyword evidence="1" id="KW-0547">Nucleotide-binding</keyword>
<keyword evidence="1" id="KW-0067">ATP-binding</keyword>
<dbReference type="SUPFAM" id="SSF52540">
    <property type="entry name" value="P-loop containing nucleoside triphosphate hydrolases"/>
    <property type="match status" value="1"/>
</dbReference>
<evidence type="ECO:0000313" key="1">
    <source>
        <dbReference type="EMBL" id="TQQ85168.1"/>
    </source>
</evidence>
<comment type="caution">
    <text evidence="1">The sequence shown here is derived from an EMBL/GenBank/DDBJ whole genome shotgun (WGS) entry which is preliminary data.</text>
</comment>
<name>A0A544QWU7_9FIRM</name>
<organism evidence="1 2">
    <name type="scientific">Peptacetobacter hominis</name>
    <dbReference type="NCBI Taxonomy" id="2743610"/>
    <lineage>
        <taxon>Bacteria</taxon>
        <taxon>Bacillati</taxon>
        <taxon>Bacillota</taxon>
        <taxon>Clostridia</taxon>
        <taxon>Peptostreptococcales</taxon>
        <taxon>Peptostreptococcaceae</taxon>
        <taxon>Peptacetobacter</taxon>
    </lineage>
</organism>
<dbReference type="InterPro" id="IPR027417">
    <property type="entry name" value="P-loop_NTPase"/>
</dbReference>
<keyword evidence="2" id="KW-1185">Reference proteome</keyword>
<dbReference type="RefSeq" id="WP_142535525.1">
    <property type="nucleotide sequence ID" value="NZ_SGJB01000004.1"/>
</dbReference>
<evidence type="ECO:0000313" key="2">
    <source>
        <dbReference type="Proteomes" id="UP000317863"/>
    </source>
</evidence>
<gene>
    <name evidence="1" type="ORF">EXD82_03485</name>
</gene>
<dbReference type="EMBL" id="SGJB01000004">
    <property type="protein sequence ID" value="TQQ85168.1"/>
    <property type="molecule type" value="Genomic_DNA"/>
</dbReference>
<proteinExistence type="predicted"/>
<accession>A0A544QWU7</accession>
<dbReference type="GO" id="GO:0005524">
    <property type="term" value="F:ATP binding"/>
    <property type="evidence" value="ECO:0007669"/>
    <property type="project" value="UniProtKB-KW"/>
</dbReference>
<dbReference type="OrthoDB" id="9779501at2"/>
<dbReference type="Gene3D" id="3.40.50.300">
    <property type="entry name" value="P-loop containing nucleotide triphosphate hydrolases"/>
    <property type="match status" value="1"/>
</dbReference>
<sequence length="226" mass="25383">MVSNDKRIRIITGHYGSGKSEFSVNYVVQLRKETEDKVAIADLDVVNVYFRSRERKEELRAMGIHPIDSSIDAPSLDVPAVSGEVTAPMHDSSYQYVIDLGGDKVGAKVIARFKESLPENGYDFFFVVNANRERTQTAEEVIEYIDEIEAASGLKITGLINNTHMLKATTVEDVLKGQEVAKKVSEMRNIPIKYISCLEEVAEQLPEGLDGQILPIHLYMRADWMM</sequence>
<reference evidence="1 2" key="1">
    <citation type="submission" date="2019-02" db="EMBL/GenBank/DDBJ databases">
        <title>Peptostreptococcaceae bacterium ZHW00191 nov., a new bacterium isolated from the human gut.</title>
        <authorList>
            <person name="Zhou H.-W."/>
            <person name="Chen X.-J."/>
        </authorList>
    </citation>
    <scope>NUCLEOTIDE SEQUENCE [LARGE SCALE GENOMIC DNA]</scope>
    <source>
        <strain evidence="1 2">ZHW00191</strain>
    </source>
</reference>